<protein>
    <submittedName>
        <fullName evidence="1">Uncharacterized protein</fullName>
    </submittedName>
</protein>
<keyword evidence="2" id="KW-1185">Reference proteome</keyword>
<accession>A0AAN7NQQ8</accession>
<dbReference type="Proteomes" id="UP001333110">
    <property type="component" value="Unassembled WGS sequence"/>
</dbReference>
<dbReference type="AlphaFoldDB" id="A0AAN7NQQ8"/>
<name>A0AAN7NQQ8_MYCAM</name>
<gene>
    <name evidence="1" type="ORF">QYF61_006636</name>
</gene>
<dbReference type="EMBL" id="JAUNZN010000001">
    <property type="protein sequence ID" value="KAK4829799.1"/>
    <property type="molecule type" value="Genomic_DNA"/>
</dbReference>
<evidence type="ECO:0000313" key="2">
    <source>
        <dbReference type="Proteomes" id="UP001333110"/>
    </source>
</evidence>
<reference evidence="1 2" key="1">
    <citation type="journal article" date="2023" name="J. Hered.">
        <title>Chromosome-level genome of the wood stork (Mycteria americana) provides insight into avian chromosome evolution.</title>
        <authorList>
            <person name="Flamio R. Jr."/>
            <person name="Ramstad K.M."/>
        </authorList>
    </citation>
    <scope>NUCLEOTIDE SEQUENCE [LARGE SCALE GENOMIC DNA]</scope>
    <source>
        <strain evidence="1">JAX WOST 10</strain>
    </source>
</reference>
<evidence type="ECO:0000313" key="1">
    <source>
        <dbReference type="EMBL" id="KAK4829799.1"/>
    </source>
</evidence>
<sequence>MHFILDRPGLMDPVLEARDQGTHPSPLPAYTTDDAQARKAKHQYAASNTCSSYHIANPNRSFLCGRRKSKWALDGSGLETWQIRVILAPLGSGPTGLAETVKRISAGDHKKGDGVARGMIGNKGVVISYLAAVIKAKHIQGCISKSTASRLREVIISLYLAHLRSHLGYRIQFWAPSTRQMPTNWTESNGGLTGMVRRLEHMIYRERQKAGFGREKRTNVGSNFSLHYLRDIT</sequence>
<proteinExistence type="predicted"/>
<organism evidence="1 2">
    <name type="scientific">Mycteria americana</name>
    <name type="common">Wood stork</name>
    <dbReference type="NCBI Taxonomy" id="33587"/>
    <lineage>
        <taxon>Eukaryota</taxon>
        <taxon>Metazoa</taxon>
        <taxon>Chordata</taxon>
        <taxon>Craniata</taxon>
        <taxon>Vertebrata</taxon>
        <taxon>Euteleostomi</taxon>
        <taxon>Archelosauria</taxon>
        <taxon>Archosauria</taxon>
        <taxon>Dinosauria</taxon>
        <taxon>Saurischia</taxon>
        <taxon>Theropoda</taxon>
        <taxon>Coelurosauria</taxon>
        <taxon>Aves</taxon>
        <taxon>Neognathae</taxon>
        <taxon>Neoaves</taxon>
        <taxon>Aequornithes</taxon>
        <taxon>Ciconiiformes</taxon>
        <taxon>Ciconiidae</taxon>
        <taxon>Mycteria</taxon>
    </lineage>
</organism>
<comment type="caution">
    <text evidence="1">The sequence shown here is derived from an EMBL/GenBank/DDBJ whole genome shotgun (WGS) entry which is preliminary data.</text>
</comment>